<name>A0A6A4WCL8_AMPAM</name>
<keyword evidence="8" id="KW-1185">Reference proteome</keyword>
<evidence type="ECO:0000256" key="4">
    <source>
        <dbReference type="ARBA" id="ARBA00062283"/>
    </source>
</evidence>
<comment type="similarity">
    <text evidence="1">Belongs to the proteasome subunit S14 family.</text>
</comment>
<dbReference type="Gene3D" id="1.25.40.990">
    <property type="match status" value="1"/>
</dbReference>
<feature type="domain" description="PCI" evidence="6">
    <location>
        <begin position="78"/>
        <end position="248"/>
    </location>
</feature>
<comment type="subunit">
    <text evidence="4">Component of the 19S proteasome regulatory particle complex. The 26S proteasome consists of a 20S core particle (CP) and two 19S regulatory subunits (RP). The regulatory particle is made of a lid composed of 9 subunits including PSMD8, a base containing 6 ATPases and few additional components. Interacts with DDI2. Interacts with TASOR.</text>
</comment>
<dbReference type="AlphaFoldDB" id="A0A6A4WCL8"/>
<dbReference type="PANTHER" id="PTHR12387:SF0">
    <property type="entry name" value="26S PROTEASOME NON-ATPASE REGULATORY SUBUNIT 8"/>
    <property type="match status" value="1"/>
</dbReference>
<dbReference type="PANTHER" id="PTHR12387">
    <property type="entry name" value="26S PROTEASOME NON-ATPASE REGULATORY SUBUNIT 8"/>
    <property type="match status" value="1"/>
</dbReference>
<dbReference type="GO" id="GO:0005634">
    <property type="term" value="C:nucleus"/>
    <property type="evidence" value="ECO:0007669"/>
    <property type="project" value="TreeGrafter"/>
</dbReference>
<dbReference type="PROSITE" id="PS50250">
    <property type="entry name" value="PCI"/>
    <property type="match status" value="1"/>
</dbReference>
<evidence type="ECO:0000313" key="7">
    <source>
        <dbReference type="EMBL" id="KAF0304385.1"/>
    </source>
</evidence>
<proteinExistence type="inferred from homology"/>
<evidence type="ECO:0000256" key="5">
    <source>
        <dbReference type="ARBA" id="ARBA00078986"/>
    </source>
</evidence>
<accession>A0A6A4WCL8</accession>
<evidence type="ECO:0000256" key="1">
    <source>
        <dbReference type="ARBA" id="ARBA00009627"/>
    </source>
</evidence>
<evidence type="ECO:0000313" key="8">
    <source>
        <dbReference type="Proteomes" id="UP000440578"/>
    </source>
</evidence>
<evidence type="ECO:0000259" key="6">
    <source>
        <dbReference type="PROSITE" id="PS50250"/>
    </source>
</evidence>
<dbReference type="InterPro" id="IPR000717">
    <property type="entry name" value="PCI_dom"/>
</dbReference>
<sequence>MASLNDVVKIHQSLVKEWSSKSRNLQKCEDLLTKAKLAMISLTFLPTSHSEATKQELIIARDVLEIGVQCAVERQDIPAFERYMAQLKCYYNDYKGSQLPESAYQLQLLGLNLLALLAQNRVGEFHTELELLPPDAIHNNVYIKYPVALEQYLMEGSYNKIFLAKSSVPAVHYRFFVDLLLATIREEIGACMEKAYERMSADEVVRMLGLASKADLPAFVTKRGWTSDTQGYVLFPREKKVHHEEGVASLELTEQTIEYARELEMIV</sequence>
<dbReference type="Proteomes" id="UP000440578">
    <property type="component" value="Unassembled WGS sequence"/>
</dbReference>
<protein>
    <recommendedName>
        <fullName evidence="2">26S proteasome non-ATPase regulatory subunit 8</fullName>
    </recommendedName>
    <alternativeName>
        <fullName evidence="5">26S proteasome regulatory subunit RPN12</fullName>
    </alternativeName>
</protein>
<dbReference type="GO" id="GO:0043161">
    <property type="term" value="P:proteasome-mediated ubiquitin-dependent protein catabolic process"/>
    <property type="evidence" value="ECO:0007669"/>
    <property type="project" value="TreeGrafter"/>
</dbReference>
<dbReference type="Pfam" id="PF10075">
    <property type="entry name" value="CSN8_PSD8_EIF3K"/>
    <property type="match status" value="1"/>
</dbReference>
<dbReference type="OrthoDB" id="409122at2759"/>
<dbReference type="InterPro" id="IPR033464">
    <property type="entry name" value="CSN8_PSD8_EIF3K"/>
</dbReference>
<reference evidence="7 8" key="1">
    <citation type="submission" date="2019-07" db="EMBL/GenBank/DDBJ databases">
        <title>Draft genome assembly of a fouling barnacle, Amphibalanus amphitrite (Darwin, 1854): The first reference genome for Thecostraca.</title>
        <authorList>
            <person name="Kim W."/>
        </authorList>
    </citation>
    <scope>NUCLEOTIDE SEQUENCE [LARGE SCALE GENOMIC DNA]</scope>
    <source>
        <strain evidence="7">SNU_AA5</strain>
        <tissue evidence="7">Soma without cirri and trophi</tissue>
    </source>
</reference>
<gene>
    <name evidence="7" type="primary">PSMD8</name>
    <name evidence="7" type="ORF">FJT64_023809</name>
</gene>
<comment type="caution">
    <text evidence="7">The sequence shown here is derived from an EMBL/GenBank/DDBJ whole genome shotgun (WGS) entry which is preliminary data.</text>
</comment>
<dbReference type="InterPro" id="IPR006746">
    <property type="entry name" value="26S_Psome_Rpn12"/>
</dbReference>
<dbReference type="FunFam" id="1.25.40.990:FF:000001">
    <property type="entry name" value="26S proteasome non-ATPase regulatory subunit"/>
    <property type="match status" value="1"/>
</dbReference>
<keyword evidence="3 7" id="KW-0647">Proteasome</keyword>
<evidence type="ECO:0000256" key="3">
    <source>
        <dbReference type="ARBA" id="ARBA00022942"/>
    </source>
</evidence>
<organism evidence="7 8">
    <name type="scientific">Amphibalanus amphitrite</name>
    <name type="common">Striped barnacle</name>
    <name type="synonym">Balanus amphitrite</name>
    <dbReference type="NCBI Taxonomy" id="1232801"/>
    <lineage>
        <taxon>Eukaryota</taxon>
        <taxon>Metazoa</taxon>
        <taxon>Ecdysozoa</taxon>
        <taxon>Arthropoda</taxon>
        <taxon>Crustacea</taxon>
        <taxon>Multicrustacea</taxon>
        <taxon>Cirripedia</taxon>
        <taxon>Thoracica</taxon>
        <taxon>Thoracicalcarea</taxon>
        <taxon>Balanomorpha</taxon>
        <taxon>Balanoidea</taxon>
        <taxon>Balanidae</taxon>
        <taxon>Amphibalaninae</taxon>
        <taxon>Amphibalanus</taxon>
    </lineage>
</organism>
<dbReference type="GO" id="GO:0008541">
    <property type="term" value="C:proteasome regulatory particle, lid subcomplex"/>
    <property type="evidence" value="ECO:0007669"/>
    <property type="project" value="TreeGrafter"/>
</dbReference>
<dbReference type="GO" id="GO:0005829">
    <property type="term" value="C:cytosol"/>
    <property type="evidence" value="ECO:0007669"/>
    <property type="project" value="TreeGrafter"/>
</dbReference>
<evidence type="ECO:0000256" key="2">
    <source>
        <dbReference type="ARBA" id="ARBA00014939"/>
    </source>
</evidence>
<dbReference type="EMBL" id="VIIS01000851">
    <property type="protein sequence ID" value="KAF0304385.1"/>
    <property type="molecule type" value="Genomic_DNA"/>
</dbReference>